<dbReference type="PANTHER" id="PTHR43401:SF2">
    <property type="entry name" value="L-THREONINE 3-DEHYDROGENASE"/>
    <property type="match status" value="1"/>
</dbReference>
<evidence type="ECO:0000256" key="6">
    <source>
        <dbReference type="ARBA" id="ARBA00023027"/>
    </source>
</evidence>
<dbReference type="AlphaFoldDB" id="A0A9X2FFU4"/>
<dbReference type="InterPro" id="IPR020843">
    <property type="entry name" value="ER"/>
</dbReference>
<dbReference type="SMART" id="SM00829">
    <property type="entry name" value="PKS_ER"/>
    <property type="match status" value="1"/>
</dbReference>
<feature type="domain" description="Enoyl reductase (ER)" evidence="8">
    <location>
        <begin position="7"/>
        <end position="341"/>
    </location>
</feature>
<dbReference type="FunFam" id="3.40.50.720:FF:000068">
    <property type="entry name" value="Sorbitol dehydrogenase"/>
    <property type="match status" value="1"/>
</dbReference>
<dbReference type="Pfam" id="PF00107">
    <property type="entry name" value="ADH_zinc_N"/>
    <property type="match status" value="1"/>
</dbReference>
<dbReference type="EMBL" id="JAMXLR010000055">
    <property type="protein sequence ID" value="MCO6045529.1"/>
    <property type="molecule type" value="Genomic_DNA"/>
</dbReference>
<dbReference type="RefSeq" id="WP_252853641.1">
    <property type="nucleotide sequence ID" value="NZ_JAMXLR010000055.1"/>
</dbReference>
<dbReference type="InterPro" id="IPR050129">
    <property type="entry name" value="Zn_alcohol_dh"/>
</dbReference>
<dbReference type="PANTHER" id="PTHR43401">
    <property type="entry name" value="L-THREONINE 3-DEHYDROGENASE"/>
    <property type="match status" value="1"/>
</dbReference>
<dbReference type="Gene3D" id="3.40.50.720">
    <property type="entry name" value="NAD(P)-binding Rossmann-like Domain"/>
    <property type="match status" value="1"/>
</dbReference>
<dbReference type="SUPFAM" id="SSF50129">
    <property type="entry name" value="GroES-like"/>
    <property type="match status" value="1"/>
</dbReference>
<dbReference type="InterPro" id="IPR002328">
    <property type="entry name" value="ADH_Zn_CS"/>
</dbReference>
<comment type="similarity">
    <text evidence="2 7">Belongs to the zinc-containing alcohol dehydrogenase family.</text>
</comment>
<organism evidence="9 10">
    <name type="scientific">Aeoliella straminimaris</name>
    <dbReference type="NCBI Taxonomy" id="2954799"/>
    <lineage>
        <taxon>Bacteria</taxon>
        <taxon>Pseudomonadati</taxon>
        <taxon>Planctomycetota</taxon>
        <taxon>Planctomycetia</taxon>
        <taxon>Pirellulales</taxon>
        <taxon>Lacipirellulaceae</taxon>
        <taxon>Aeoliella</taxon>
    </lineage>
</organism>
<evidence type="ECO:0000256" key="4">
    <source>
        <dbReference type="ARBA" id="ARBA00022833"/>
    </source>
</evidence>
<keyword evidence="3 7" id="KW-0479">Metal-binding</keyword>
<accession>A0A9X2FFU4</accession>
<dbReference type="GO" id="GO:0008270">
    <property type="term" value="F:zinc ion binding"/>
    <property type="evidence" value="ECO:0007669"/>
    <property type="project" value="InterPro"/>
</dbReference>
<gene>
    <name evidence="9" type="ORF">NG895_16580</name>
</gene>
<sequence length="343" mass="35940">MKALLLTAAKQLELTDVPLPDILDDEVLIRVAACGICGSDVHGYDGSTGRRIPPLVMGHEAAGVIEQVGQGVRDFRVGERVTFDSTVYCGQCDFCQAGKVNLCDNRQVLGVSCGDYRRHGAFAEYVTVPARIVYRLPDSLPMEHAALIEAVSVAVHAVNRSEVAAGDTAVVVGAGMIGLLTIQALRAAGAGQVVATDLDDTRLELAKQLGASVTVNSQQQDPVGVVQELTSGRGAAAAFEAVGATEPIAAAIHCVAKGGSVTLIGNVSPQVELPLQAVVTRELTLYGSCASQGDYPRCIELMASGAINVAPLLTAQAPLEDGPRWFERLYAREPGLMKVVLTP</sequence>
<evidence type="ECO:0000259" key="8">
    <source>
        <dbReference type="SMART" id="SM00829"/>
    </source>
</evidence>
<dbReference type="InterPro" id="IPR013154">
    <property type="entry name" value="ADH-like_N"/>
</dbReference>
<dbReference type="Pfam" id="PF08240">
    <property type="entry name" value="ADH_N"/>
    <property type="match status" value="1"/>
</dbReference>
<keyword evidence="4 7" id="KW-0862">Zinc</keyword>
<evidence type="ECO:0000313" key="9">
    <source>
        <dbReference type="EMBL" id="MCO6045529.1"/>
    </source>
</evidence>
<dbReference type="InterPro" id="IPR036291">
    <property type="entry name" value="NAD(P)-bd_dom_sf"/>
</dbReference>
<evidence type="ECO:0000256" key="7">
    <source>
        <dbReference type="RuleBase" id="RU361277"/>
    </source>
</evidence>
<dbReference type="CDD" id="cd08236">
    <property type="entry name" value="sugar_DH"/>
    <property type="match status" value="1"/>
</dbReference>
<evidence type="ECO:0000256" key="2">
    <source>
        <dbReference type="ARBA" id="ARBA00008072"/>
    </source>
</evidence>
<dbReference type="InterPro" id="IPR013149">
    <property type="entry name" value="ADH-like_C"/>
</dbReference>
<keyword evidence="6" id="KW-0520">NAD</keyword>
<dbReference type="GO" id="GO:0016616">
    <property type="term" value="F:oxidoreductase activity, acting on the CH-OH group of donors, NAD or NADP as acceptor"/>
    <property type="evidence" value="ECO:0007669"/>
    <property type="project" value="UniProtKB-ARBA"/>
</dbReference>
<evidence type="ECO:0000256" key="5">
    <source>
        <dbReference type="ARBA" id="ARBA00023002"/>
    </source>
</evidence>
<dbReference type="Proteomes" id="UP001155241">
    <property type="component" value="Unassembled WGS sequence"/>
</dbReference>
<proteinExistence type="inferred from homology"/>
<name>A0A9X2FFU4_9BACT</name>
<comment type="caution">
    <text evidence="9">The sequence shown here is derived from an EMBL/GenBank/DDBJ whole genome shotgun (WGS) entry which is preliminary data.</text>
</comment>
<dbReference type="InterPro" id="IPR011032">
    <property type="entry name" value="GroES-like_sf"/>
</dbReference>
<protein>
    <submittedName>
        <fullName evidence="9">Galactitol-1-phosphate 5-dehydrogenase</fullName>
    </submittedName>
</protein>
<keyword evidence="5" id="KW-0560">Oxidoreductase</keyword>
<evidence type="ECO:0000256" key="3">
    <source>
        <dbReference type="ARBA" id="ARBA00022723"/>
    </source>
</evidence>
<dbReference type="SUPFAM" id="SSF51735">
    <property type="entry name" value="NAD(P)-binding Rossmann-fold domains"/>
    <property type="match status" value="1"/>
</dbReference>
<evidence type="ECO:0000256" key="1">
    <source>
        <dbReference type="ARBA" id="ARBA00001947"/>
    </source>
</evidence>
<keyword evidence="10" id="KW-1185">Reference proteome</keyword>
<dbReference type="PROSITE" id="PS00059">
    <property type="entry name" value="ADH_ZINC"/>
    <property type="match status" value="1"/>
</dbReference>
<evidence type="ECO:0000313" key="10">
    <source>
        <dbReference type="Proteomes" id="UP001155241"/>
    </source>
</evidence>
<dbReference type="Gene3D" id="3.90.180.10">
    <property type="entry name" value="Medium-chain alcohol dehydrogenases, catalytic domain"/>
    <property type="match status" value="1"/>
</dbReference>
<reference evidence="9" key="1">
    <citation type="submission" date="2022-06" db="EMBL/GenBank/DDBJ databases">
        <title>Aeoliella straminimaris, a novel planctomycete from sediments.</title>
        <authorList>
            <person name="Vitorino I.R."/>
            <person name="Lage O.M."/>
        </authorList>
    </citation>
    <scope>NUCLEOTIDE SEQUENCE</scope>
    <source>
        <strain evidence="9">ICT_H6.2</strain>
    </source>
</reference>
<comment type="cofactor">
    <cofactor evidence="1 7">
        <name>Zn(2+)</name>
        <dbReference type="ChEBI" id="CHEBI:29105"/>
    </cofactor>
</comment>